<accession>A0AA39PEA6</accession>
<reference evidence="1" key="1">
    <citation type="submission" date="2023-06" db="EMBL/GenBank/DDBJ databases">
        <authorList>
            <consortium name="Lawrence Berkeley National Laboratory"/>
            <person name="Ahrendt S."/>
            <person name="Sahu N."/>
            <person name="Indic B."/>
            <person name="Wong-Bajracharya J."/>
            <person name="Merenyi Z."/>
            <person name="Ke H.-M."/>
            <person name="Monk M."/>
            <person name="Kocsube S."/>
            <person name="Drula E."/>
            <person name="Lipzen A."/>
            <person name="Balint B."/>
            <person name="Henrissat B."/>
            <person name="Andreopoulos B."/>
            <person name="Martin F.M."/>
            <person name="Harder C.B."/>
            <person name="Rigling D."/>
            <person name="Ford K.L."/>
            <person name="Foster G.D."/>
            <person name="Pangilinan J."/>
            <person name="Papanicolaou A."/>
            <person name="Barry K."/>
            <person name="LaButti K."/>
            <person name="Viragh M."/>
            <person name="Koriabine M."/>
            <person name="Yan M."/>
            <person name="Riley R."/>
            <person name="Champramary S."/>
            <person name="Plett K.L."/>
            <person name="Tsai I.J."/>
            <person name="Slot J."/>
            <person name="Sipos G."/>
            <person name="Plett J."/>
            <person name="Nagy L.G."/>
            <person name="Grigoriev I.V."/>
        </authorList>
    </citation>
    <scope>NUCLEOTIDE SEQUENCE</scope>
    <source>
        <strain evidence="1">ICMP 16352</strain>
    </source>
</reference>
<comment type="caution">
    <text evidence="1">The sequence shown here is derived from an EMBL/GenBank/DDBJ whole genome shotgun (WGS) entry which is preliminary data.</text>
</comment>
<gene>
    <name evidence="1" type="ORF">IW261DRAFT_1468635</name>
</gene>
<keyword evidence="2" id="KW-1185">Reference proteome</keyword>
<dbReference type="EMBL" id="JAUEPR010000007">
    <property type="protein sequence ID" value="KAK0482611.1"/>
    <property type="molecule type" value="Genomic_DNA"/>
</dbReference>
<sequence>MSVHPPASSFSQLVRRSQFASFDPSIRQTYLSPAPHANRGDWGLKRPIPIRRRNAYITLAAPYEARQQFTEWTRGESQVRFIRRFEEMDTLPRMAPSSTWAQNQSSKTLTEWVVDSEFGTVEERPDATEGWTTKSKSEKALDFSRTPFDENLAGLGRKGPGAYGAAAKPEQLSNFSPNFMAMTGKEFDVYLKKLRALRPAFVEFVENAKSKNRQLKNKTLYELAQKGEAPRPSNVDVATVPLPSLSVKHQPNLHRRFIEAVTHEEFTDRAARKIEPQPHPNGGLLYARPTLLHSHLMSDLQPGIILQANTGSAGQAAHLGAIRGSTKPGYMASFGGLKAKLEVMPAGKQVLYDVNRANPMRRHDIDLSTAPMRIIPGSVIVDTPPQTVGRNPAGIKGVRISASVTTDSAYKTLENFHWPGSEDYMCADPPEYDEKEQALMQSPVELRSERRVPRAVTKAHKAAVLDSLKFLSTNRKPAPKLRVEHDHGLE</sequence>
<dbReference type="PANTHER" id="PTHR28058">
    <property type="entry name" value="37S RIBOSOMAL PROTEIN MRP51, MITOCHONDRIAL"/>
    <property type="match status" value="1"/>
</dbReference>
<proteinExistence type="predicted"/>
<dbReference type="PANTHER" id="PTHR28058:SF1">
    <property type="entry name" value="SMALL RIBOSOMAL SUBUNIT PROTEIN BS1M"/>
    <property type="match status" value="1"/>
</dbReference>
<dbReference type="InterPro" id="IPR016712">
    <property type="entry name" value="Rbsml_bS1m-like"/>
</dbReference>
<evidence type="ECO:0000313" key="1">
    <source>
        <dbReference type="EMBL" id="KAK0482611.1"/>
    </source>
</evidence>
<evidence type="ECO:0008006" key="3">
    <source>
        <dbReference type="Google" id="ProtNLM"/>
    </source>
</evidence>
<evidence type="ECO:0000313" key="2">
    <source>
        <dbReference type="Proteomes" id="UP001175227"/>
    </source>
</evidence>
<protein>
    <recommendedName>
        <fullName evidence="3">Mitochondrial ribosomal protein MRP51</fullName>
    </recommendedName>
</protein>
<dbReference type="Proteomes" id="UP001175227">
    <property type="component" value="Unassembled WGS sequence"/>
</dbReference>
<dbReference type="AlphaFoldDB" id="A0AA39PEA6"/>
<name>A0AA39PEA6_9AGAR</name>
<dbReference type="Pfam" id="PF11709">
    <property type="entry name" value="Mit_ribos_Mrp51"/>
    <property type="match status" value="1"/>
</dbReference>
<organism evidence="1 2">
    <name type="scientific">Armillaria novae-zelandiae</name>
    <dbReference type="NCBI Taxonomy" id="153914"/>
    <lineage>
        <taxon>Eukaryota</taxon>
        <taxon>Fungi</taxon>
        <taxon>Dikarya</taxon>
        <taxon>Basidiomycota</taxon>
        <taxon>Agaricomycotina</taxon>
        <taxon>Agaricomycetes</taxon>
        <taxon>Agaricomycetidae</taxon>
        <taxon>Agaricales</taxon>
        <taxon>Marasmiineae</taxon>
        <taxon>Physalacriaceae</taxon>
        <taxon>Armillaria</taxon>
    </lineage>
</organism>